<accession>A0A369KDA0</accession>
<dbReference type="EMBL" id="LUEZ02000004">
    <property type="protein sequence ID" value="RDB30645.1"/>
    <property type="molecule type" value="Genomic_DNA"/>
</dbReference>
<feature type="coiled-coil region" evidence="1">
    <location>
        <begin position="196"/>
        <end position="251"/>
    </location>
</feature>
<dbReference type="InParanoid" id="A0A369KDA0"/>
<dbReference type="OrthoDB" id="18959at2759"/>
<evidence type="ECO:0000313" key="4">
    <source>
        <dbReference type="Proteomes" id="UP000076154"/>
    </source>
</evidence>
<dbReference type="PANTHER" id="PTHR37329">
    <property type="entry name" value="KINETOCHORE PROTEIN SOS7"/>
    <property type="match status" value="1"/>
</dbReference>
<sequence>MTSRPSSFGTTLEQEKTLAAAQNLSSEIEKSNLKLLQNASAFKSWKLDTDEASDSDEIEAKDPAIVAADVAAQISFLRKLKFQYLEQNAKDKYVKSIVSDIDDAPIVTAEDNKELLESNAAKKEKLKVAKSSLAETQGDIRTLAPLVERDYQRVKEASNQAAILSQQIIDARLALTRLRKTHPHPRLTIPLADQKLVDQVTEMQDLSDELQSINQQSHTTKEKVKRGTLEVENLRVERAEAEKAVKQSQVDEDDARLVPLYDWYTASMTLHRSLQDLHDSYSASENELRLTYNVEISHGRRHRITITLIFAPDTRNLGTVQTAGLDELGVDVGDLIDAHVQVNDVHGVVAAILARVRTRHIT</sequence>
<dbReference type="STRING" id="39966.A0A369KDA0"/>
<dbReference type="AlphaFoldDB" id="A0A369KDA0"/>
<gene>
    <name evidence="3" type="ORF">Hypma_005762</name>
</gene>
<dbReference type="InterPro" id="IPR037475">
    <property type="entry name" value="Sos7"/>
</dbReference>
<reference evidence="3" key="1">
    <citation type="submission" date="2018-04" db="EMBL/GenBank/DDBJ databases">
        <title>Whole genome sequencing of Hypsizygus marmoreus.</title>
        <authorList>
            <person name="Choi I.-G."/>
            <person name="Min B."/>
            <person name="Kim J.-G."/>
            <person name="Kim S."/>
            <person name="Oh Y.-L."/>
            <person name="Kong W.-S."/>
            <person name="Park H."/>
            <person name="Jeong J."/>
            <person name="Song E.-S."/>
        </authorList>
    </citation>
    <scope>NUCLEOTIDE SEQUENCE [LARGE SCALE GENOMIC DNA]</scope>
    <source>
        <strain evidence="3">51987-8</strain>
    </source>
</reference>
<dbReference type="GO" id="GO:0051315">
    <property type="term" value="P:attachment of mitotic spindle microtubules to kinetochore"/>
    <property type="evidence" value="ECO:0007669"/>
    <property type="project" value="TreeGrafter"/>
</dbReference>
<organism evidence="3 4">
    <name type="scientific">Hypsizygus marmoreus</name>
    <name type="common">White beech mushroom</name>
    <name type="synonym">Agaricus marmoreus</name>
    <dbReference type="NCBI Taxonomy" id="39966"/>
    <lineage>
        <taxon>Eukaryota</taxon>
        <taxon>Fungi</taxon>
        <taxon>Dikarya</taxon>
        <taxon>Basidiomycota</taxon>
        <taxon>Agaricomycotina</taxon>
        <taxon>Agaricomycetes</taxon>
        <taxon>Agaricomycetidae</taxon>
        <taxon>Agaricales</taxon>
        <taxon>Tricholomatineae</taxon>
        <taxon>Lyophyllaceae</taxon>
        <taxon>Hypsizygus</taxon>
    </lineage>
</organism>
<keyword evidence="1" id="KW-0175">Coiled coil</keyword>
<comment type="caution">
    <text evidence="3">The sequence shown here is derived from an EMBL/GenBank/DDBJ whole genome shotgun (WGS) entry which is preliminary data.</text>
</comment>
<dbReference type="GO" id="GO:0000776">
    <property type="term" value="C:kinetochore"/>
    <property type="evidence" value="ECO:0007669"/>
    <property type="project" value="InterPro"/>
</dbReference>
<proteinExistence type="predicted"/>
<dbReference type="Pfam" id="PF20882">
    <property type="entry name" value="Sos7"/>
    <property type="match status" value="1"/>
</dbReference>
<protein>
    <recommendedName>
        <fullName evidence="2">Kinetochore protein Sos7 coiled-coil domain-containing protein</fullName>
    </recommendedName>
</protein>
<evidence type="ECO:0000256" key="1">
    <source>
        <dbReference type="SAM" id="Coils"/>
    </source>
</evidence>
<dbReference type="PANTHER" id="PTHR37329:SF1">
    <property type="entry name" value="KINETOCHORE PROTEIN SOS7"/>
    <property type="match status" value="1"/>
</dbReference>
<keyword evidence="4" id="KW-1185">Reference proteome</keyword>
<dbReference type="Proteomes" id="UP000076154">
    <property type="component" value="Unassembled WGS sequence"/>
</dbReference>
<feature type="domain" description="Kinetochore protein Sos7 coiled-coil" evidence="2">
    <location>
        <begin position="76"/>
        <end position="151"/>
    </location>
</feature>
<evidence type="ECO:0000313" key="3">
    <source>
        <dbReference type="EMBL" id="RDB30645.1"/>
    </source>
</evidence>
<name>A0A369KDA0_HYPMA</name>
<dbReference type="GO" id="GO:0034501">
    <property type="term" value="P:protein localization to kinetochore"/>
    <property type="evidence" value="ECO:0007669"/>
    <property type="project" value="InterPro"/>
</dbReference>
<evidence type="ECO:0000259" key="2">
    <source>
        <dbReference type="Pfam" id="PF20882"/>
    </source>
</evidence>
<dbReference type="InterPro" id="IPR048781">
    <property type="entry name" value="Sos7_CC"/>
</dbReference>